<organism evidence="1">
    <name type="scientific">Arundo donax</name>
    <name type="common">Giant reed</name>
    <name type="synonym">Donax arundinaceus</name>
    <dbReference type="NCBI Taxonomy" id="35708"/>
    <lineage>
        <taxon>Eukaryota</taxon>
        <taxon>Viridiplantae</taxon>
        <taxon>Streptophyta</taxon>
        <taxon>Embryophyta</taxon>
        <taxon>Tracheophyta</taxon>
        <taxon>Spermatophyta</taxon>
        <taxon>Magnoliopsida</taxon>
        <taxon>Liliopsida</taxon>
        <taxon>Poales</taxon>
        <taxon>Poaceae</taxon>
        <taxon>PACMAD clade</taxon>
        <taxon>Arundinoideae</taxon>
        <taxon>Arundineae</taxon>
        <taxon>Arundo</taxon>
    </lineage>
</organism>
<sequence>MEGAPLPGKGRPICSCPRQFKSPIVART</sequence>
<protein>
    <submittedName>
        <fullName evidence="1">Uncharacterized protein</fullName>
    </submittedName>
</protein>
<evidence type="ECO:0000313" key="1">
    <source>
        <dbReference type="EMBL" id="JAD55349.1"/>
    </source>
</evidence>
<proteinExistence type="predicted"/>
<accession>A0A0A9AUC2</accession>
<reference evidence="1" key="1">
    <citation type="submission" date="2014-09" db="EMBL/GenBank/DDBJ databases">
        <authorList>
            <person name="Magalhaes I.L.F."/>
            <person name="Oliveira U."/>
            <person name="Santos F.R."/>
            <person name="Vidigal T.H.D.A."/>
            <person name="Brescovit A.D."/>
            <person name="Santos A.J."/>
        </authorList>
    </citation>
    <scope>NUCLEOTIDE SEQUENCE</scope>
    <source>
        <tissue evidence="1">Shoot tissue taken approximately 20 cm above the soil surface</tissue>
    </source>
</reference>
<dbReference type="AlphaFoldDB" id="A0A0A9AUC2"/>
<dbReference type="EMBL" id="GBRH01242546">
    <property type="protein sequence ID" value="JAD55349.1"/>
    <property type="molecule type" value="Transcribed_RNA"/>
</dbReference>
<name>A0A0A9AUC2_ARUDO</name>
<reference evidence="1" key="2">
    <citation type="journal article" date="2015" name="Data Brief">
        <title>Shoot transcriptome of the giant reed, Arundo donax.</title>
        <authorList>
            <person name="Barrero R.A."/>
            <person name="Guerrero F.D."/>
            <person name="Moolhuijzen P."/>
            <person name="Goolsby J.A."/>
            <person name="Tidwell J."/>
            <person name="Bellgard S.E."/>
            <person name="Bellgard M.I."/>
        </authorList>
    </citation>
    <scope>NUCLEOTIDE SEQUENCE</scope>
    <source>
        <tissue evidence="1">Shoot tissue taken approximately 20 cm above the soil surface</tissue>
    </source>
</reference>